<reference evidence="1" key="2">
    <citation type="submission" date="2021-02" db="EMBL/GenBank/DDBJ databases">
        <authorList>
            <person name="Kimball J.A."/>
            <person name="Haas M.W."/>
            <person name="Macchietto M."/>
            <person name="Kono T."/>
            <person name="Duquette J."/>
            <person name="Shao M."/>
        </authorList>
    </citation>
    <scope>NUCLEOTIDE SEQUENCE</scope>
    <source>
        <tissue evidence="1">Fresh leaf tissue</tissue>
    </source>
</reference>
<dbReference type="Proteomes" id="UP000729402">
    <property type="component" value="Unassembled WGS sequence"/>
</dbReference>
<organism evidence="1 2">
    <name type="scientific">Zizania palustris</name>
    <name type="common">Northern wild rice</name>
    <dbReference type="NCBI Taxonomy" id="103762"/>
    <lineage>
        <taxon>Eukaryota</taxon>
        <taxon>Viridiplantae</taxon>
        <taxon>Streptophyta</taxon>
        <taxon>Embryophyta</taxon>
        <taxon>Tracheophyta</taxon>
        <taxon>Spermatophyta</taxon>
        <taxon>Magnoliopsida</taxon>
        <taxon>Liliopsida</taxon>
        <taxon>Poales</taxon>
        <taxon>Poaceae</taxon>
        <taxon>BOP clade</taxon>
        <taxon>Oryzoideae</taxon>
        <taxon>Oryzeae</taxon>
        <taxon>Zizaniinae</taxon>
        <taxon>Zizania</taxon>
    </lineage>
</organism>
<sequence>MSHKDVSDDDFSSRNLVDQSFSVVLAGEITDIGPVCLKDLQRILSAIQPSDVLVGPNALEYLALLIHYSFSQLEHLRLLPGSTFYVQKDYGSEHSPSLVMNTFHGCKFQPSKVNTIGFEGSLNRCDIWQSAGDAWKCPI</sequence>
<comment type="caution">
    <text evidence="1">The sequence shown here is derived from an EMBL/GenBank/DDBJ whole genome shotgun (WGS) entry which is preliminary data.</text>
</comment>
<name>A0A8J5S0G9_ZIZPA</name>
<reference evidence="1" key="1">
    <citation type="journal article" date="2021" name="bioRxiv">
        <title>Whole Genome Assembly and Annotation of Northern Wild Rice, Zizania palustris L., Supports a Whole Genome Duplication in the Zizania Genus.</title>
        <authorList>
            <person name="Haas M."/>
            <person name="Kono T."/>
            <person name="Macchietto M."/>
            <person name="Millas R."/>
            <person name="McGilp L."/>
            <person name="Shao M."/>
            <person name="Duquette J."/>
            <person name="Hirsch C.N."/>
            <person name="Kimball J."/>
        </authorList>
    </citation>
    <scope>NUCLEOTIDE SEQUENCE</scope>
    <source>
        <tissue evidence="1">Fresh leaf tissue</tissue>
    </source>
</reference>
<proteinExistence type="predicted"/>
<dbReference type="AlphaFoldDB" id="A0A8J5S0G9"/>
<evidence type="ECO:0000313" key="1">
    <source>
        <dbReference type="EMBL" id="KAG8060913.1"/>
    </source>
</evidence>
<dbReference type="OrthoDB" id="340431at2759"/>
<dbReference type="EMBL" id="JAAALK010000287">
    <property type="protein sequence ID" value="KAG8060913.1"/>
    <property type="molecule type" value="Genomic_DNA"/>
</dbReference>
<evidence type="ECO:0000313" key="2">
    <source>
        <dbReference type="Proteomes" id="UP000729402"/>
    </source>
</evidence>
<accession>A0A8J5S0G9</accession>
<keyword evidence="2" id="KW-1185">Reference proteome</keyword>
<protein>
    <submittedName>
        <fullName evidence="1">Uncharacterized protein</fullName>
    </submittedName>
</protein>
<gene>
    <name evidence="1" type="ORF">GUJ93_ZPchr0002g23373</name>
</gene>